<dbReference type="PANTHER" id="PTHR21446:SF13">
    <property type="entry name" value="DUF3504 DOMAIN-CONTAINING PROTEIN"/>
    <property type="match status" value="1"/>
</dbReference>
<dbReference type="Gene3D" id="1.10.443.10">
    <property type="entry name" value="Intergrase catalytic core"/>
    <property type="match status" value="1"/>
</dbReference>
<accession>A0ABN8ND12</accession>
<feature type="non-terminal residue" evidence="3">
    <location>
        <position position="209"/>
    </location>
</feature>
<keyword evidence="4" id="KW-1185">Reference proteome</keyword>
<dbReference type="InterPro" id="IPR011010">
    <property type="entry name" value="DNA_brk_join_enz"/>
</dbReference>
<keyword evidence="1" id="KW-0233">DNA recombination</keyword>
<evidence type="ECO:0000259" key="2">
    <source>
        <dbReference type="Pfam" id="PF25561"/>
    </source>
</evidence>
<organism evidence="3 4">
    <name type="scientific">Porites lobata</name>
    <dbReference type="NCBI Taxonomy" id="104759"/>
    <lineage>
        <taxon>Eukaryota</taxon>
        <taxon>Metazoa</taxon>
        <taxon>Cnidaria</taxon>
        <taxon>Anthozoa</taxon>
        <taxon>Hexacorallia</taxon>
        <taxon>Scleractinia</taxon>
        <taxon>Fungiina</taxon>
        <taxon>Poritidae</taxon>
        <taxon>Porites</taxon>
    </lineage>
</organism>
<dbReference type="PANTHER" id="PTHR21446">
    <property type="entry name" value="DUF3504 DOMAIN-CONTAINING PROTEIN"/>
    <property type="match status" value="1"/>
</dbReference>
<dbReference type="Proteomes" id="UP001159405">
    <property type="component" value="Unassembled WGS sequence"/>
</dbReference>
<dbReference type="InterPro" id="IPR057926">
    <property type="entry name" value="QRICH1_dom"/>
</dbReference>
<evidence type="ECO:0000313" key="3">
    <source>
        <dbReference type="EMBL" id="CAH3046180.1"/>
    </source>
</evidence>
<dbReference type="SUPFAM" id="SSF56349">
    <property type="entry name" value="DNA breaking-rejoining enzymes"/>
    <property type="match status" value="1"/>
</dbReference>
<sequence>KTGEEESKLLQGSIPKSTAYKTKWAINKWQINRKVKVPVLDAGGAFKDYGDLSKGQSLSTDLANMDANALNYWLSRFVQEVANSEGKVYPARTLYGIVCGIRRHLEETVGSEALNPLDALDKWLKSKTLSLENSPVGINPLNSMLPNLSKAAGIKRKTAHCLRVTCVSKLFNSGVEEKLIRERTGHRSNALFPYEKTSEKKVSHESALL</sequence>
<proteinExistence type="predicted"/>
<evidence type="ECO:0000313" key="4">
    <source>
        <dbReference type="Proteomes" id="UP001159405"/>
    </source>
</evidence>
<feature type="domain" description="QRICH1-like" evidence="2">
    <location>
        <begin position="53"/>
        <end position="108"/>
    </location>
</feature>
<comment type="caution">
    <text evidence="3">The sequence shown here is derived from an EMBL/GenBank/DDBJ whole genome shotgun (WGS) entry which is preliminary data.</text>
</comment>
<gene>
    <name evidence="3" type="ORF">PLOB_00008412</name>
</gene>
<evidence type="ECO:0000256" key="1">
    <source>
        <dbReference type="ARBA" id="ARBA00023172"/>
    </source>
</evidence>
<dbReference type="Pfam" id="PF25561">
    <property type="entry name" value="QRICH1"/>
    <property type="match status" value="1"/>
</dbReference>
<reference evidence="3 4" key="1">
    <citation type="submission" date="2022-05" db="EMBL/GenBank/DDBJ databases">
        <authorList>
            <consortium name="Genoscope - CEA"/>
            <person name="William W."/>
        </authorList>
    </citation>
    <scope>NUCLEOTIDE SEQUENCE [LARGE SCALE GENOMIC DNA]</scope>
</reference>
<name>A0ABN8ND12_9CNID</name>
<feature type="non-terminal residue" evidence="3">
    <location>
        <position position="1"/>
    </location>
</feature>
<dbReference type="InterPro" id="IPR052787">
    <property type="entry name" value="MAVS"/>
</dbReference>
<dbReference type="EMBL" id="CALNXK010000014">
    <property type="protein sequence ID" value="CAH3046180.1"/>
    <property type="molecule type" value="Genomic_DNA"/>
</dbReference>
<protein>
    <recommendedName>
        <fullName evidence="2">QRICH1-like domain-containing protein</fullName>
    </recommendedName>
</protein>
<dbReference type="InterPro" id="IPR013762">
    <property type="entry name" value="Integrase-like_cat_sf"/>
</dbReference>